<name>X1L629_9ZZZZ</name>
<feature type="non-terminal residue" evidence="1">
    <location>
        <position position="1"/>
    </location>
</feature>
<comment type="caution">
    <text evidence="1">The sequence shown here is derived from an EMBL/GenBank/DDBJ whole genome shotgun (WGS) entry which is preliminary data.</text>
</comment>
<organism evidence="1">
    <name type="scientific">marine sediment metagenome</name>
    <dbReference type="NCBI Taxonomy" id="412755"/>
    <lineage>
        <taxon>unclassified sequences</taxon>
        <taxon>metagenomes</taxon>
        <taxon>ecological metagenomes</taxon>
    </lineage>
</organism>
<protein>
    <submittedName>
        <fullName evidence="1">Uncharacterized protein</fullName>
    </submittedName>
</protein>
<dbReference type="AlphaFoldDB" id="X1L629"/>
<proteinExistence type="predicted"/>
<evidence type="ECO:0000313" key="1">
    <source>
        <dbReference type="EMBL" id="GAI01351.1"/>
    </source>
</evidence>
<sequence>FILFLINLVFATIGLAVSLKRKEEIANFLFRFTGKKITPATGKYKILDTSVIIDGRIVDLCEILLSFRSTAIIIVAIQHPARAGIQGLNSIKSAIP</sequence>
<dbReference type="EMBL" id="BARV01001912">
    <property type="protein sequence ID" value="GAI01351.1"/>
    <property type="molecule type" value="Genomic_DNA"/>
</dbReference>
<reference evidence="1" key="1">
    <citation type="journal article" date="2014" name="Front. Microbiol.">
        <title>High frequency of phylogenetically diverse reductive dehalogenase-homologous genes in deep subseafloor sedimentary metagenomes.</title>
        <authorList>
            <person name="Kawai M."/>
            <person name="Futagami T."/>
            <person name="Toyoda A."/>
            <person name="Takaki Y."/>
            <person name="Nishi S."/>
            <person name="Hori S."/>
            <person name="Arai W."/>
            <person name="Tsubouchi T."/>
            <person name="Morono Y."/>
            <person name="Uchiyama I."/>
            <person name="Ito T."/>
            <person name="Fujiyama A."/>
            <person name="Inagaki F."/>
            <person name="Takami H."/>
        </authorList>
    </citation>
    <scope>NUCLEOTIDE SEQUENCE</scope>
    <source>
        <strain evidence="1">Expedition CK06-06</strain>
    </source>
</reference>
<accession>X1L629</accession>
<gene>
    <name evidence="1" type="ORF">S06H3_05217</name>
</gene>